<feature type="transmembrane region" description="Helical" evidence="1">
    <location>
        <begin position="44"/>
        <end position="64"/>
    </location>
</feature>
<dbReference type="Proteomes" id="UP000814176">
    <property type="component" value="Unassembled WGS sequence"/>
</dbReference>
<keyword evidence="1" id="KW-0472">Membrane</keyword>
<proteinExistence type="predicted"/>
<reference evidence="2 3" key="1">
    <citation type="journal article" date="2021" name="Environ. Microbiol.">
        <title>Gene family expansions and transcriptome signatures uncover fungal adaptations to wood decay.</title>
        <authorList>
            <person name="Hage H."/>
            <person name="Miyauchi S."/>
            <person name="Viragh M."/>
            <person name="Drula E."/>
            <person name="Min B."/>
            <person name="Chaduli D."/>
            <person name="Navarro D."/>
            <person name="Favel A."/>
            <person name="Norest M."/>
            <person name="Lesage-Meessen L."/>
            <person name="Balint B."/>
            <person name="Merenyi Z."/>
            <person name="de Eugenio L."/>
            <person name="Morin E."/>
            <person name="Martinez A.T."/>
            <person name="Baldrian P."/>
            <person name="Stursova M."/>
            <person name="Martinez M.J."/>
            <person name="Novotny C."/>
            <person name="Magnuson J.K."/>
            <person name="Spatafora J.W."/>
            <person name="Maurice S."/>
            <person name="Pangilinan J."/>
            <person name="Andreopoulos W."/>
            <person name="LaButti K."/>
            <person name="Hundley H."/>
            <person name="Na H."/>
            <person name="Kuo A."/>
            <person name="Barry K."/>
            <person name="Lipzen A."/>
            <person name="Henrissat B."/>
            <person name="Riley R."/>
            <person name="Ahrendt S."/>
            <person name="Nagy L.G."/>
            <person name="Grigoriev I.V."/>
            <person name="Martin F."/>
            <person name="Rosso M.N."/>
        </authorList>
    </citation>
    <scope>NUCLEOTIDE SEQUENCE [LARGE SCALE GENOMIC DNA]</scope>
    <source>
        <strain evidence="2 3">CIRM-BRFM 1785</strain>
    </source>
</reference>
<gene>
    <name evidence="2" type="ORF">C8Q71DRAFT_281687</name>
</gene>
<organism evidence="2 3">
    <name type="scientific">Rhodofomes roseus</name>
    <dbReference type="NCBI Taxonomy" id="34475"/>
    <lineage>
        <taxon>Eukaryota</taxon>
        <taxon>Fungi</taxon>
        <taxon>Dikarya</taxon>
        <taxon>Basidiomycota</taxon>
        <taxon>Agaricomycotina</taxon>
        <taxon>Agaricomycetes</taxon>
        <taxon>Polyporales</taxon>
        <taxon>Rhodofomes</taxon>
    </lineage>
</organism>
<dbReference type="EMBL" id="JADCUA010000023">
    <property type="protein sequence ID" value="KAH9832097.1"/>
    <property type="molecule type" value="Genomic_DNA"/>
</dbReference>
<accession>A0ABQ8K552</accession>
<protein>
    <submittedName>
        <fullName evidence="2">Uncharacterized protein</fullName>
    </submittedName>
</protein>
<evidence type="ECO:0000313" key="2">
    <source>
        <dbReference type="EMBL" id="KAH9832097.1"/>
    </source>
</evidence>
<evidence type="ECO:0000313" key="3">
    <source>
        <dbReference type="Proteomes" id="UP000814176"/>
    </source>
</evidence>
<keyword evidence="3" id="KW-1185">Reference proteome</keyword>
<dbReference type="GeneID" id="71998237"/>
<keyword evidence="1" id="KW-1133">Transmembrane helix</keyword>
<comment type="caution">
    <text evidence="2">The sequence shown here is derived from an EMBL/GenBank/DDBJ whole genome shotgun (WGS) entry which is preliminary data.</text>
</comment>
<name>A0ABQ8K552_9APHY</name>
<sequence length="65" mass="6766">MPPPDLFLTVSPPAALLAVDIHISSLYASSYSIASLLSPSLGYLVWTPASIAPGAIHIIVMAPLH</sequence>
<evidence type="ECO:0000256" key="1">
    <source>
        <dbReference type="SAM" id="Phobius"/>
    </source>
</evidence>
<keyword evidence="1" id="KW-0812">Transmembrane</keyword>
<dbReference type="RefSeq" id="XP_047775143.1">
    <property type="nucleotide sequence ID" value="XM_047917505.1"/>
</dbReference>